<accession>X1FFB9</accession>
<reference evidence="2" key="1">
    <citation type="journal article" date="2014" name="Front. Microbiol.">
        <title>High frequency of phylogenetically diverse reductive dehalogenase-homologous genes in deep subseafloor sedimentary metagenomes.</title>
        <authorList>
            <person name="Kawai M."/>
            <person name="Futagami T."/>
            <person name="Toyoda A."/>
            <person name="Takaki Y."/>
            <person name="Nishi S."/>
            <person name="Hori S."/>
            <person name="Arai W."/>
            <person name="Tsubouchi T."/>
            <person name="Morono Y."/>
            <person name="Uchiyama I."/>
            <person name="Ito T."/>
            <person name="Fujiyama A."/>
            <person name="Inagaki F."/>
            <person name="Takami H."/>
        </authorList>
    </citation>
    <scope>NUCLEOTIDE SEQUENCE</scope>
    <source>
        <strain evidence="2">Expedition CK06-06</strain>
    </source>
</reference>
<dbReference type="GO" id="GO:0008237">
    <property type="term" value="F:metallopeptidase activity"/>
    <property type="evidence" value="ECO:0007669"/>
    <property type="project" value="InterPro"/>
</dbReference>
<feature type="non-terminal residue" evidence="2">
    <location>
        <position position="1"/>
    </location>
</feature>
<dbReference type="EMBL" id="BARU01000314">
    <property type="protein sequence ID" value="GAH19453.1"/>
    <property type="molecule type" value="Genomic_DNA"/>
</dbReference>
<name>X1FFB9_9ZZZZ</name>
<dbReference type="InterPro" id="IPR036059">
    <property type="entry name" value="TldD/PmbA_sf"/>
</dbReference>
<dbReference type="GO" id="GO:0005829">
    <property type="term" value="C:cytosol"/>
    <property type="evidence" value="ECO:0007669"/>
    <property type="project" value="TreeGrafter"/>
</dbReference>
<dbReference type="InterPro" id="IPR047657">
    <property type="entry name" value="PmbA"/>
</dbReference>
<evidence type="ECO:0000313" key="2">
    <source>
        <dbReference type="EMBL" id="GAH19453.1"/>
    </source>
</evidence>
<organism evidence="2">
    <name type="scientific">marine sediment metagenome</name>
    <dbReference type="NCBI Taxonomy" id="412755"/>
    <lineage>
        <taxon>unclassified sequences</taxon>
        <taxon>metagenomes</taxon>
        <taxon>ecological metagenomes</taxon>
    </lineage>
</organism>
<dbReference type="GO" id="GO:0006508">
    <property type="term" value="P:proteolysis"/>
    <property type="evidence" value="ECO:0007669"/>
    <property type="project" value="InterPro"/>
</dbReference>
<dbReference type="PANTHER" id="PTHR43421">
    <property type="entry name" value="METALLOPROTEASE PMBA"/>
    <property type="match status" value="1"/>
</dbReference>
<dbReference type="AlphaFoldDB" id="X1FFB9"/>
<evidence type="ECO:0000259" key="1">
    <source>
        <dbReference type="Pfam" id="PF19289"/>
    </source>
</evidence>
<feature type="domain" description="Metalloprotease TldD/E C-terminal" evidence="1">
    <location>
        <begin position="2"/>
        <end position="94"/>
    </location>
</feature>
<dbReference type="Pfam" id="PF19289">
    <property type="entry name" value="PmbA_TldD_3rd"/>
    <property type="match status" value="1"/>
</dbReference>
<dbReference type="PANTHER" id="PTHR43421:SF1">
    <property type="entry name" value="METALLOPROTEASE PMBA"/>
    <property type="match status" value="1"/>
</dbReference>
<gene>
    <name evidence="2" type="ORF">S03H2_01145</name>
</gene>
<dbReference type="InterPro" id="IPR045569">
    <property type="entry name" value="Metalloprtase-TldD/E_C"/>
</dbReference>
<comment type="caution">
    <text evidence="2">The sequence shown here is derived from an EMBL/GenBank/DDBJ whole genome shotgun (WGS) entry which is preliminary data.</text>
</comment>
<sequence>TSFDEMVNDIKEGLVIEQLMGATQGNILGGDFSGNVLLGYKVESGKIVGRVKDTMVSGNIHQILKQITAIGSETKWVGGFLNTPPLYCPSVSVASK</sequence>
<proteinExistence type="predicted"/>
<dbReference type="SUPFAM" id="SSF111283">
    <property type="entry name" value="Putative modulator of DNA gyrase, PmbA/TldD"/>
    <property type="match status" value="1"/>
</dbReference>
<protein>
    <recommendedName>
        <fullName evidence="1">Metalloprotease TldD/E C-terminal domain-containing protein</fullName>
    </recommendedName>
</protein>